<dbReference type="EMBL" id="GBXM01023328">
    <property type="protein sequence ID" value="JAH85249.1"/>
    <property type="molecule type" value="Transcribed_RNA"/>
</dbReference>
<proteinExistence type="predicted"/>
<reference evidence="1" key="2">
    <citation type="journal article" date="2015" name="Fish Shellfish Immunol.">
        <title>Early steps in the European eel (Anguilla anguilla)-Vibrio vulnificus interaction in the gills: Role of the RtxA13 toxin.</title>
        <authorList>
            <person name="Callol A."/>
            <person name="Pajuelo D."/>
            <person name="Ebbesson L."/>
            <person name="Teles M."/>
            <person name="MacKenzie S."/>
            <person name="Amaro C."/>
        </authorList>
    </citation>
    <scope>NUCLEOTIDE SEQUENCE</scope>
</reference>
<protein>
    <submittedName>
        <fullName evidence="1">Uncharacterized protein</fullName>
    </submittedName>
</protein>
<name>A0A0E9W4G9_ANGAN</name>
<sequence length="15" mass="1729">MTDLDFSLLFPGIFI</sequence>
<reference evidence="1" key="1">
    <citation type="submission" date="2014-11" db="EMBL/GenBank/DDBJ databases">
        <authorList>
            <person name="Amaro Gonzalez C."/>
        </authorList>
    </citation>
    <scope>NUCLEOTIDE SEQUENCE</scope>
</reference>
<accession>A0A0E9W4G9</accession>
<evidence type="ECO:0000313" key="1">
    <source>
        <dbReference type="EMBL" id="JAH85249.1"/>
    </source>
</evidence>
<organism evidence="1">
    <name type="scientific">Anguilla anguilla</name>
    <name type="common">European freshwater eel</name>
    <name type="synonym">Muraena anguilla</name>
    <dbReference type="NCBI Taxonomy" id="7936"/>
    <lineage>
        <taxon>Eukaryota</taxon>
        <taxon>Metazoa</taxon>
        <taxon>Chordata</taxon>
        <taxon>Craniata</taxon>
        <taxon>Vertebrata</taxon>
        <taxon>Euteleostomi</taxon>
        <taxon>Actinopterygii</taxon>
        <taxon>Neopterygii</taxon>
        <taxon>Teleostei</taxon>
        <taxon>Anguilliformes</taxon>
        <taxon>Anguillidae</taxon>
        <taxon>Anguilla</taxon>
    </lineage>
</organism>